<dbReference type="EMBL" id="JACXSI010000007">
    <property type="protein sequence ID" value="MBD3107473.1"/>
    <property type="molecule type" value="Genomic_DNA"/>
</dbReference>
<dbReference type="SUPFAM" id="SSF52218">
    <property type="entry name" value="Flavoproteins"/>
    <property type="match status" value="1"/>
</dbReference>
<evidence type="ECO:0000313" key="3">
    <source>
        <dbReference type="Proteomes" id="UP000602076"/>
    </source>
</evidence>
<dbReference type="InterPro" id="IPR029039">
    <property type="entry name" value="Flavoprotein-like_sf"/>
</dbReference>
<gene>
    <name evidence="2" type="ORF">IEO70_03770</name>
</gene>
<organism evidence="2 3">
    <name type="scientific">Peribacillus faecalis</name>
    <dbReference type="NCBI Taxonomy" id="2772559"/>
    <lineage>
        <taxon>Bacteria</taxon>
        <taxon>Bacillati</taxon>
        <taxon>Bacillota</taxon>
        <taxon>Bacilli</taxon>
        <taxon>Bacillales</taxon>
        <taxon>Bacillaceae</taxon>
        <taxon>Peribacillus</taxon>
    </lineage>
</organism>
<feature type="transmembrane region" description="Helical" evidence="1">
    <location>
        <begin position="12"/>
        <end position="32"/>
    </location>
</feature>
<dbReference type="AlphaFoldDB" id="A0A927CTW3"/>
<keyword evidence="1" id="KW-0472">Membrane</keyword>
<evidence type="ECO:0000256" key="1">
    <source>
        <dbReference type="SAM" id="Phobius"/>
    </source>
</evidence>
<keyword evidence="3" id="KW-1185">Reference proteome</keyword>
<dbReference type="Proteomes" id="UP000602076">
    <property type="component" value="Unassembled WGS sequence"/>
</dbReference>
<dbReference type="RefSeq" id="WP_190997022.1">
    <property type="nucleotide sequence ID" value="NZ_JACXSI010000007.1"/>
</dbReference>
<reference evidence="2" key="1">
    <citation type="submission" date="2020-09" db="EMBL/GenBank/DDBJ databases">
        <title>Bacillus faecalis sp. nov., a moderately halophilic bacterium isolated from cow faeces.</title>
        <authorList>
            <person name="Jiang L."/>
            <person name="Lee J."/>
        </authorList>
    </citation>
    <scope>NUCLEOTIDE SEQUENCE</scope>
    <source>
        <strain evidence="2">AGMB 02131</strain>
    </source>
</reference>
<comment type="caution">
    <text evidence="2">The sequence shown here is derived from an EMBL/GenBank/DDBJ whole genome shotgun (WGS) entry which is preliminary data.</text>
</comment>
<evidence type="ECO:0000313" key="2">
    <source>
        <dbReference type="EMBL" id="MBD3107473.1"/>
    </source>
</evidence>
<keyword evidence="1" id="KW-1133">Transmembrane helix</keyword>
<keyword evidence="1" id="KW-0812">Transmembrane</keyword>
<feature type="transmembrane region" description="Helical" evidence="1">
    <location>
        <begin position="119"/>
        <end position="137"/>
    </location>
</feature>
<protein>
    <submittedName>
        <fullName evidence="2">Uncharacterized protein</fullName>
    </submittedName>
</protein>
<sequence length="307" mass="35045">MRKVFISRIIMIFWTLFIGIGAVVGATGMLVAPDGSSIGMKEALSYFQVLPFAGLLFQDYIFPGISLLLINGIPNLIAAYLLIRNKKMSGLLACSLGIVLMLWITIQFVIFPFNLTSTTYFFFGLLQFLCGIAYITFEKQSKFHFDASMYQNIGTNPSILIVYFSRSGYTKKIAYEKANALGAELYEITTPERIKGFFGFAWLGRFAMHRWPMRINPVTIDVSKYERVIIVTPIHVWTVAAPVKEFCQECKGKMKHVEYTVVHFRKKHNFFAACDIMDKELQTKAEVRESIICKYGKIKARVRVRLP</sequence>
<name>A0A927CTW3_9BACI</name>
<proteinExistence type="predicted"/>
<feature type="transmembrane region" description="Helical" evidence="1">
    <location>
        <begin position="60"/>
        <end position="83"/>
    </location>
</feature>
<feature type="transmembrane region" description="Helical" evidence="1">
    <location>
        <begin position="90"/>
        <end position="113"/>
    </location>
</feature>
<dbReference type="Gene3D" id="3.40.50.360">
    <property type="match status" value="1"/>
</dbReference>
<accession>A0A927CTW3</accession>